<accession>A0A562SVM0</accession>
<comment type="caution">
    <text evidence="2">The sequence shown here is derived from an EMBL/GenBank/DDBJ whole genome shotgun (WGS) entry which is preliminary data.</text>
</comment>
<keyword evidence="3" id="KW-1185">Reference proteome</keyword>
<sequence>MQEHQTIKQMQMKKKSIIRYVMLLLLVLAAALAFYMYKEFNRKPKNLSAATADFTLQEQQLLNEFAADEKTATAKYSGKVIAVTGTVKAVETDDTGNSTVILGNSSSMSSIRCSADSLETQAVAALKPNSSITIKGICTGYNTDELGLGADIILNRCVLVKQ</sequence>
<dbReference type="AlphaFoldDB" id="A0A562SVM0"/>
<reference evidence="2 3" key="1">
    <citation type="journal article" date="2015" name="Stand. Genomic Sci.">
        <title>Genomic Encyclopedia of Bacterial and Archaeal Type Strains, Phase III: the genomes of soil and plant-associated and newly described type strains.</title>
        <authorList>
            <person name="Whitman W.B."/>
            <person name="Woyke T."/>
            <person name="Klenk H.P."/>
            <person name="Zhou Y."/>
            <person name="Lilburn T.G."/>
            <person name="Beck B.J."/>
            <person name="De Vos P."/>
            <person name="Vandamme P."/>
            <person name="Eisen J.A."/>
            <person name="Garrity G."/>
            <person name="Hugenholtz P."/>
            <person name="Kyrpides N.C."/>
        </authorList>
    </citation>
    <scope>NUCLEOTIDE SEQUENCE [LARGE SCALE GENOMIC DNA]</scope>
    <source>
        <strain evidence="2 3">CGMCC 1.7271</strain>
    </source>
</reference>
<feature type="transmembrane region" description="Helical" evidence="1">
    <location>
        <begin position="20"/>
        <end position="37"/>
    </location>
</feature>
<gene>
    <name evidence="2" type="ORF">IQ13_0475</name>
</gene>
<dbReference type="Proteomes" id="UP000316167">
    <property type="component" value="Unassembled WGS sequence"/>
</dbReference>
<organism evidence="2 3">
    <name type="scientific">Lacibacter cauensis</name>
    <dbReference type="NCBI Taxonomy" id="510947"/>
    <lineage>
        <taxon>Bacteria</taxon>
        <taxon>Pseudomonadati</taxon>
        <taxon>Bacteroidota</taxon>
        <taxon>Chitinophagia</taxon>
        <taxon>Chitinophagales</taxon>
        <taxon>Chitinophagaceae</taxon>
        <taxon>Lacibacter</taxon>
    </lineage>
</organism>
<name>A0A562SVM0_9BACT</name>
<proteinExistence type="predicted"/>
<dbReference type="Pfam" id="PF12869">
    <property type="entry name" value="tRNA_anti-like"/>
    <property type="match status" value="1"/>
</dbReference>
<evidence type="ECO:0000256" key="1">
    <source>
        <dbReference type="SAM" id="Phobius"/>
    </source>
</evidence>
<keyword evidence="1" id="KW-1133">Transmembrane helix</keyword>
<keyword evidence="1" id="KW-0472">Membrane</keyword>
<dbReference type="InterPro" id="IPR024422">
    <property type="entry name" value="Protein_unknown_function_OB"/>
</dbReference>
<evidence type="ECO:0000313" key="2">
    <source>
        <dbReference type="EMBL" id="TWI85315.1"/>
    </source>
</evidence>
<protein>
    <submittedName>
        <fullName evidence="2">Uncharacterized protein DUF1330</fullName>
    </submittedName>
</protein>
<keyword evidence="1" id="KW-0812">Transmembrane</keyword>
<dbReference type="EMBL" id="VLLE01000002">
    <property type="protein sequence ID" value="TWI85315.1"/>
    <property type="molecule type" value="Genomic_DNA"/>
</dbReference>
<evidence type="ECO:0000313" key="3">
    <source>
        <dbReference type="Proteomes" id="UP000316167"/>
    </source>
</evidence>